<evidence type="ECO:0000256" key="1">
    <source>
        <dbReference type="SAM" id="MobiDB-lite"/>
    </source>
</evidence>
<evidence type="ECO:0000313" key="3">
    <source>
        <dbReference type="Proteomes" id="UP000054498"/>
    </source>
</evidence>
<dbReference type="Proteomes" id="UP000054498">
    <property type="component" value="Unassembled WGS sequence"/>
</dbReference>
<proteinExistence type="predicted"/>
<keyword evidence="2" id="KW-0808">Transferase</keyword>
<dbReference type="KEGG" id="mng:MNEG_2467"/>
<dbReference type="EC" id="2.7.1.71" evidence="2"/>
<gene>
    <name evidence="2" type="ORF">MNEG_2467</name>
</gene>
<dbReference type="AlphaFoldDB" id="A0A0D2MSG7"/>
<protein>
    <submittedName>
        <fullName evidence="2">Shikimate kinase</fullName>
        <ecNumber evidence="2">2.7.1.71</ecNumber>
    </submittedName>
</protein>
<feature type="region of interest" description="Disordered" evidence="1">
    <location>
        <begin position="97"/>
        <end position="125"/>
    </location>
</feature>
<sequence length="125" mass="13481">MHNGIVCWLEGPSDLLARRVVAEGVEKRPLLYGDGVTAENAYEVAHGKLQALLEAREKYYENADEETGAPAAVVMYRLLTRVLERIEATKAEREARKNFTIEGLGPKAAAGGGGGAAQQQQAAEE</sequence>
<dbReference type="STRING" id="145388.A0A0D2MSG7"/>
<reference evidence="2 3" key="1">
    <citation type="journal article" date="2013" name="BMC Genomics">
        <title>Reconstruction of the lipid metabolism for the microalga Monoraphidium neglectum from its genome sequence reveals characteristics suitable for biofuel production.</title>
        <authorList>
            <person name="Bogen C."/>
            <person name="Al-Dilaimi A."/>
            <person name="Albersmeier A."/>
            <person name="Wichmann J."/>
            <person name="Grundmann M."/>
            <person name="Rupp O."/>
            <person name="Lauersen K.J."/>
            <person name="Blifernez-Klassen O."/>
            <person name="Kalinowski J."/>
            <person name="Goesmann A."/>
            <person name="Mussgnug J.H."/>
            <person name="Kruse O."/>
        </authorList>
    </citation>
    <scope>NUCLEOTIDE SEQUENCE [LARGE SCALE GENOMIC DNA]</scope>
    <source>
        <strain evidence="2 3">SAG 48.87</strain>
    </source>
</reference>
<dbReference type="GeneID" id="25735345"/>
<accession>A0A0D2MSG7</accession>
<evidence type="ECO:0000313" key="2">
    <source>
        <dbReference type="EMBL" id="KIZ05485.1"/>
    </source>
</evidence>
<name>A0A0D2MSG7_9CHLO</name>
<dbReference type="GO" id="GO:0004765">
    <property type="term" value="F:shikimate kinase activity"/>
    <property type="evidence" value="ECO:0007669"/>
    <property type="project" value="UniProtKB-EC"/>
</dbReference>
<keyword evidence="3" id="KW-1185">Reference proteome</keyword>
<dbReference type="OrthoDB" id="197068at2759"/>
<organism evidence="2 3">
    <name type="scientific">Monoraphidium neglectum</name>
    <dbReference type="NCBI Taxonomy" id="145388"/>
    <lineage>
        <taxon>Eukaryota</taxon>
        <taxon>Viridiplantae</taxon>
        <taxon>Chlorophyta</taxon>
        <taxon>core chlorophytes</taxon>
        <taxon>Chlorophyceae</taxon>
        <taxon>CS clade</taxon>
        <taxon>Sphaeropleales</taxon>
        <taxon>Selenastraceae</taxon>
        <taxon>Monoraphidium</taxon>
    </lineage>
</organism>
<dbReference type="EMBL" id="KK100499">
    <property type="protein sequence ID" value="KIZ05485.1"/>
    <property type="molecule type" value="Genomic_DNA"/>
</dbReference>
<dbReference type="RefSeq" id="XP_013904504.1">
    <property type="nucleotide sequence ID" value="XM_014049050.1"/>
</dbReference>
<keyword evidence="2" id="KW-0418">Kinase</keyword>
<dbReference type="Gene3D" id="3.40.50.300">
    <property type="entry name" value="P-loop containing nucleotide triphosphate hydrolases"/>
    <property type="match status" value="1"/>
</dbReference>
<dbReference type="InterPro" id="IPR027417">
    <property type="entry name" value="P-loop_NTPase"/>
</dbReference>